<evidence type="ECO:0000259" key="2">
    <source>
        <dbReference type="Pfam" id="PF12937"/>
    </source>
</evidence>
<feature type="signal peptide" evidence="1">
    <location>
        <begin position="1"/>
        <end position="19"/>
    </location>
</feature>
<dbReference type="InterPro" id="IPR001810">
    <property type="entry name" value="F-box_dom"/>
</dbReference>
<organism evidence="3 4">
    <name type="scientific">Multifurca ochricompacta</name>
    <dbReference type="NCBI Taxonomy" id="376703"/>
    <lineage>
        <taxon>Eukaryota</taxon>
        <taxon>Fungi</taxon>
        <taxon>Dikarya</taxon>
        <taxon>Basidiomycota</taxon>
        <taxon>Agaricomycotina</taxon>
        <taxon>Agaricomycetes</taxon>
        <taxon>Russulales</taxon>
        <taxon>Russulaceae</taxon>
        <taxon>Multifurca</taxon>
    </lineage>
</organism>
<feature type="chain" id="PRO_5042083344" description="F-box domain-containing protein" evidence="1">
    <location>
        <begin position="20"/>
        <end position="422"/>
    </location>
</feature>
<proteinExistence type="predicted"/>
<dbReference type="AlphaFoldDB" id="A0AAD4MEF6"/>
<protein>
    <recommendedName>
        <fullName evidence="2">F-box domain-containing protein</fullName>
    </recommendedName>
</protein>
<gene>
    <name evidence="3" type="ORF">B0F90DRAFT_19161</name>
</gene>
<reference evidence="3" key="1">
    <citation type="journal article" date="2022" name="New Phytol.">
        <title>Evolutionary transition to the ectomycorrhizal habit in the genomes of a hyperdiverse lineage of mushroom-forming fungi.</title>
        <authorList>
            <person name="Looney B."/>
            <person name="Miyauchi S."/>
            <person name="Morin E."/>
            <person name="Drula E."/>
            <person name="Courty P.E."/>
            <person name="Kohler A."/>
            <person name="Kuo A."/>
            <person name="LaButti K."/>
            <person name="Pangilinan J."/>
            <person name="Lipzen A."/>
            <person name="Riley R."/>
            <person name="Andreopoulos W."/>
            <person name="He G."/>
            <person name="Johnson J."/>
            <person name="Nolan M."/>
            <person name="Tritt A."/>
            <person name="Barry K.W."/>
            <person name="Grigoriev I.V."/>
            <person name="Nagy L.G."/>
            <person name="Hibbett D."/>
            <person name="Henrissat B."/>
            <person name="Matheny P.B."/>
            <person name="Labbe J."/>
            <person name="Martin F.M."/>
        </authorList>
    </citation>
    <scope>NUCLEOTIDE SEQUENCE</scope>
    <source>
        <strain evidence="3">BPL690</strain>
    </source>
</reference>
<accession>A0AAD4MEF6</accession>
<dbReference type="Pfam" id="PF12937">
    <property type="entry name" value="F-box-like"/>
    <property type="match status" value="1"/>
</dbReference>
<dbReference type="Gene3D" id="3.80.10.10">
    <property type="entry name" value="Ribonuclease Inhibitor"/>
    <property type="match status" value="1"/>
</dbReference>
<keyword evidence="1" id="KW-0732">Signal</keyword>
<keyword evidence="4" id="KW-1185">Reference proteome</keyword>
<name>A0AAD4MEF6_9AGAM</name>
<evidence type="ECO:0000313" key="4">
    <source>
        <dbReference type="Proteomes" id="UP001203297"/>
    </source>
</evidence>
<dbReference type="InterPro" id="IPR032675">
    <property type="entry name" value="LRR_dom_sf"/>
</dbReference>
<sequence>MPFPLPVETLVHILELAVAFPSVMDTHLPQYSLYPKSFLPLNDIKRSTWILSSLALVCKQWNTICTPTLYQCLVIDDSTDMSALLYTLERSQLTTDTLGRFRPRGFLARHLIIALSDHPAHEDGVESLETRIFQRFGNLGRLSRYLPYLQVLSISIMIQDTWGLPMPYYGRDFAAAVTQTSAWSLRKLYLHQNPIVLFSRQELRTLLESAPNLVAIVSSCNTGHLGCPVALPYLPKLKYLTVNHEAGHCDSICHEDGHTPSLDRVHIRPSRSSNFWTHLLSSQGLIITSVSLDLRITSELENHSHCLYMLSSLCPNLSCLEIFINDWHDFPKRDVLPSIEHLGVSLLFGTVKVADMCETLACIQLPSLKTVRLMDPHMVEWFASPLSGNVESAWTPLIGRTFCVVDCDGRDLGPYRRGPEET</sequence>
<comment type="caution">
    <text evidence="3">The sequence shown here is derived from an EMBL/GenBank/DDBJ whole genome shotgun (WGS) entry which is preliminary data.</text>
</comment>
<evidence type="ECO:0000256" key="1">
    <source>
        <dbReference type="SAM" id="SignalP"/>
    </source>
</evidence>
<dbReference type="SUPFAM" id="SSF52047">
    <property type="entry name" value="RNI-like"/>
    <property type="match status" value="1"/>
</dbReference>
<dbReference type="EMBL" id="WTXG01000001">
    <property type="protein sequence ID" value="KAI0307522.1"/>
    <property type="molecule type" value="Genomic_DNA"/>
</dbReference>
<evidence type="ECO:0000313" key="3">
    <source>
        <dbReference type="EMBL" id="KAI0307522.1"/>
    </source>
</evidence>
<feature type="domain" description="F-box" evidence="2">
    <location>
        <begin position="5"/>
        <end position="75"/>
    </location>
</feature>
<dbReference type="Proteomes" id="UP001203297">
    <property type="component" value="Unassembled WGS sequence"/>
</dbReference>